<dbReference type="EMBL" id="RQIS01000007">
    <property type="protein sequence ID" value="RQH06633.1"/>
    <property type="molecule type" value="Genomic_DNA"/>
</dbReference>
<gene>
    <name evidence="1" type="ORF">D1Y85_12230</name>
</gene>
<protein>
    <submittedName>
        <fullName evidence="1">Uncharacterized protein</fullName>
    </submittedName>
</protein>
<dbReference type="AlphaFoldDB" id="A0A3N6P036"/>
<name>A0A3N6P036_9BURK</name>
<evidence type="ECO:0000313" key="1">
    <source>
        <dbReference type="EMBL" id="RQH06633.1"/>
    </source>
</evidence>
<proteinExistence type="predicted"/>
<reference evidence="1 2" key="1">
    <citation type="submission" date="2018-11" db="EMBL/GenBank/DDBJ databases">
        <title>Paraburkholderia sp. DHOA04, isolated from soil.</title>
        <authorList>
            <person name="Gao Z.-H."/>
            <person name="Qiu L.-H."/>
            <person name="Fu J.-C."/>
        </authorList>
    </citation>
    <scope>NUCLEOTIDE SEQUENCE [LARGE SCALE GENOMIC DNA]</scope>
    <source>
        <strain evidence="1 2">DHOA04</strain>
    </source>
</reference>
<comment type="caution">
    <text evidence="1">The sequence shown here is derived from an EMBL/GenBank/DDBJ whole genome shotgun (WGS) entry which is preliminary data.</text>
</comment>
<dbReference type="RefSeq" id="WP_124151310.1">
    <property type="nucleotide sequence ID" value="NZ_RQIS01000007.1"/>
</dbReference>
<dbReference type="OrthoDB" id="9128833at2"/>
<accession>A0A3N6P036</accession>
<sequence length="338" mass="33270">MPNNCCAPLPATLPPSGAAGGDLTGSYPNPQVDPLKVAAQIASSPSAQAALAQALCSAIITCFPVTLPPTGPASGDLAGQYPSPVITGLAAINRILSDPNAKVLLTQLVASLVPAASPPSGAAGGVLTGSYPNPGMSTLTLAGALAQDSAALAVLASALCASLQCCIDNSVSAAQANPAVIAATFTKCSGAVHLVNDAIPTCDEMNTAIATAVDAIPANLFLELVSYDDGTHTLTFATADSTQYTVNLDDLLPVVVSATGGLMGDGTTGSPLAVLLSPGGGLAEDATGVSFAPAATTAPALSSGTDLSTNFYGTRTALMGNPVGWLVLGNGCKVPYYI</sequence>
<dbReference type="Proteomes" id="UP000272778">
    <property type="component" value="Unassembled WGS sequence"/>
</dbReference>
<organism evidence="1 2">
    <name type="scientific">Paraburkholderia dinghuensis</name>
    <dbReference type="NCBI Taxonomy" id="2305225"/>
    <lineage>
        <taxon>Bacteria</taxon>
        <taxon>Pseudomonadati</taxon>
        <taxon>Pseudomonadota</taxon>
        <taxon>Betaproteobacteria</taxon>
        <taxon>Burkholderiales</taxon>
        <taxon>Burkholderiaceae</taxon>
        <taxon>Paraburkholderia</taxon>
    </lineage>
</organism>
<keyword evidence="2" id="KW-1185">Reference proteome</keyword>
<evidence type="ECO:0000313" key="2">
    <source>
        <dbReference type="Proteomes" id="UP000272778"/>
    </source>
</evidence>